<name>U3P9K7_LEIXC</name>
<dbReference type="NCBIfam" id="TIGR01643">
    <property type="entry name" value="YD_repeat_2x"/>
    <property type="match status" value="3"/>
</dbReference>
<reference evidence="1 2" key="1">
    <citation type="journal article" date="2013" name="Genome Announc.">
        <title>Complete Genome Sequence of Leifsonia xyli subsp. cynodontis Strain DSM46306, a Gram-Positive Bacterial Pathogen of Grasses.</title>
        <authorList>
            <person name="Monteiro-Vitorello C.B."/>
            <person name="Zerillo M.M."/>
            <person name="Van Sluys M.A."/>
            <person name="Camargo L.E."/>
            <person name="Kitajima J.P."/>
        </authorList>
    </citation>
    <scope>NUCLEOTIDE SEQUENCE [LARGE SCALE GENOMIC DNA]</scope>
    <source>
        <strain evidence="1 2">DSM 46306</strain>
    </source>
</reference>
<dbReference type="EMBL" id="CP006734">
    <property type="protein sequence ID" value="AGW42511.1"/>
    <property type="molecule type" value="Genomic_DNA"/>
</dbReference>
<gene>
    <name evidence="1" type="ORF">O159_25870</name>
</gene>
<dbReference type="Pfam" id="PF05593">
    <property type="entry name" value="RHS_repeat"/>
    <property type="match status" value="2"/>
</dbReference>
<dbReference type="eggNOG" id="COG3209">
    <property type="taxonomic scope" value="Bacteria"/>
</dbReference>
<keyword evidence="2" id="KW-1185">Reference proteome</keyword>
<dbReference type="AlphaFoldDB" id="U3P9K7"/>
<proteinExistence type="predicted"/>
<dbReference type="PANTHER" id="PTHR32305:SF17">
    <property type="entry name" value="TRNA NUCLEASE WAPA"/>
    <property type="match status" value="1"/>
</dbReference>
<organism evidence="1 2">
    <name type="scientific">Leifsonia xyli subsp. cynodontis DSM 46306</name>
    <dbReference type="NCBI Taxonomy" id="1389489"/>
    <lineage>
        <taxon>Bacteria</taxon>
        <taxon>Bacillati</taxon>
        <taxon>Actinomycetota</taxon>
        <taxon>Actinomycetes</taxon>
        <taxon>Micrococcales</taxon>
        <taxon>Microbacteriaceae</taxon>
        <taxon>Leifsonia</taxon>
    </lineage>
</organism>
<dbReference type="KEGG" id="lxy:O159_25870"/>
<dbReference type="InterPro" id="IPR050708">
    <property type="entry name" value="T6SS_VgrG/RHS"/>
</dbReference>
<dbReference type="Proteomes" id="UP000016743">
    <property type="component" value="Chromosome"/>
</dbReference>
<accession>U3P9K7</accession>
<dbReference type="Gene3D" id="2.180.10.10">
    <property type="entry name" value="RHS repeat-associated core"/>
    <property type="match status" value="2"/>
</dbReference>
<protein>
    <recommendedName>
        <fullName evidence="3">RHS repeat protein</fullName>
    </recommendedName>
</protein>
<dbReference type="InterPro" id="IPR031325">
    <property type="entry name" value="RHS_repeat"/>
</dbReference>
<evidence type="ECO:0000313" key="2">
    <source>
        <dbReference type="Proteomes" id="UP000016743"/>
    </source>
</evidence>
<dbReference type="STRING" id="1389489.O159_25870"/>
<dbReference type="HOGENOM" id="CLU_349785_0_0_11"/>
<evidence type="ECO:0000313" key="1">
    <source>
        <dbReference type="EMBL" id="AGW42511.1"/>
    </source>
</evidence>
<dbReference type="PANTHER" id="PTHR32305">
    <property type="match status" value="1"/>
</dbReference>
<evidence type="ECO:0008006" key="3">
    <source>
        <dbReference type="Google" id="ProtNLM"/>
    </source>
</evidence>
<dbReference type="PATRIC" id="fig|1389489.3.peg.2483"/>
<sequence>MVTSEPVSTGGSRTTTSSTAFAGAWGLSVTQQVVSSDAPATCATTVYAAVNAAANLVGSVSEVLTTSGACDQSGTVGADRLISGVRTAYDGAAVGAAPTRGEVTMTEAVTEMSGAAKTWTVASTSVYDGLGRPVEVTDVLGRVSKTAYTPATTGGPTTRVETTNPVGWVSSTVLDPARGAELSVTDENGKVTSATYDALGRRTAVWLPNRAQADNASSPSSAFAYGVSQTQASTVTTKTLIPGGTKTTIEVVDGLGRLVQSQAPAVGSGGVNTDTAYDSQGRTVSTTRPYWATEAPNGKLFVPTSMAQVPSRTDTVFDAAGRTTASVLYTYGDETSRTRYAYPGADRTDMVPPAGGTPTSTFTNSRGEKTKLVQYQGAGIAGAGLATTYEYNPGGKMTGMVDPAGNRWAWQYDLKGNQVVADDPDSGRTVSVYDLAGNVLSTTDARGQVLAYTYDQLNRKTAKYSDSTSGALLASWSFDTLAKGKPTSSTTGAAGADTQCFRYDYLHQLTEAWTPKSSDCAPTPTTAYKVSTLYTQTTGEVSQITLPAIGGLSQERLYYVYDGVGNLDSISGSTMYGIVSYTPTGQVSQIRRGSSGKMLYTGFGYDPGTGLVNQSIDTSYVGGYVREADRRITRNAVGGIVKIASTSERAGVAADTQCFGYDGLQQLTEAWTPASGDCGASPSVAGLGGPAAYWTSYGVDAATGNRTSTTTHTAGGDTTTAYVYPAAGGVRPHAATVIGAGEYAYDASGNTVARPGQALSWDESGKLSTVTTEEGVQSRVYDAEGNVLLQTGPEVGVGSNSGRNT</sequence>
<dbReference type="InterPro" id="IPR006530">
    <property type="entry name" value="YD"/>
</dbReference>